<dbReference type="InterPro" id="IPR003000">
    <property type="entry name" value="Sirtuin"/>
</dbReference>
<comment type="similarity">
    <text evidence="3">Belongs to the sirtuin family. Class I subfamily.</text>
</comment>
<proteinExistence type="inferred from homology"/>
<evidence type="ECO:0000256" key="5">
    <source>
        <dbReference type="ARBA" id="ARBA00022723"/>
    </source>
</evidence>
<gene>
    <name evidence="12" type="ORF">Clacol_007432</name>
</gene>
<keyword evidence="7" id="KW-0520">NAD</keyword>
<evidence type="ECO:0000313" key="12">
    <source>
        <dbReference type="EMBL" id="GJJ13181.1"/>
    </source>
</evidence>
<dbReference type="GO" id="GO:0017136">
    <property type="term" value="F:histone deacetylase activity, NAD-dependent"/>
    <property type="evidence" value="ECO:0007669"/>
    <property type="project" value="TreeGrafter"/>
</dbReference>
<accession>A0AAV5AJR5</accession>
<dbReference type="Gene3D" id="3.40.50.1220">
    <property type="entry name" value="TPP-binding domain"/>
    <property type="match status" value="1"/>
</dbReference>
<feature type="active site" description="Proton acceptor" evidence="9">
    <location>
        <position position="102"/>
    </location>
</feature>
<feature type="compositionally biased region" description="Basic and acidic residues" evidence="10">
    <location>
        <begin position="339"/>
        <end position="355"/>
    </location>
</feature>
<dbReference type="Pfam" id="PF02146">
    <property type="entry name" value="SIR2"/>
    <property type="match status" value="1"/>
</dbReference>
<evidence type="ECO:0000313" key="13">
    <source>
        <dbReference type="Proteomes" id="UP001050691"/>
    </source>
</evidence>
<keyword evidence="8" id="KW-0496">Mitochondrion</keyword>
<comment type="cofactor">
    <cofactor evidence="1">
        <name>Zn(2+)</name>
        <dbReference type="ChEBI" id="CHEBI:29105"/>
    </cofactor>
</comment>
<evidence type="ECO:0000256" key="9">
    <source>
        <dbReference type="PROSITE-ProRule" id="PRU00236"/>
    </source>
</evidence>
<feature type="binding site" evidence="9">
    <location>
        <position position="113"/>
    </location>
    <ligand>
        <name>Zn(2+)</name>
        <dbReference type="ChEBI" id="CHEBI:29105"/>
    </ligand>
</feature>
<dbReference type="EMBL" id="BPWL01000008">
    <property type="protein sequence ID" value="GJJ13181.1"/>
    <property type="molecule type" value="Genomic_DNA"/>
</dbReference>
<comment type="caution">
    <text evidence="12">The sequence shown here is derived from an EMBL/GenBank/DDBJ whole genome shotgun (WGS) entry which is preliminary data.</text>
</comment>
<dbReference type="GO" id="GO:0070403">
    <property type="term" value="F:NAD+ binding"/>
    <property type="evidence" value="ECO:0007669"/>
    <property type="project" value="InterPro"/>
</dbReference>
<dbReference type="GO" id="GO:0046872">
    <property type="term" value="F:metal ion binding"/>
    <property type="evidence" value="ECO:0007669"/>
    <property type="project" value="UniProtKB-KW"/>
</dbReference>
<keyword evidence="4" id="KW-0808">Transferase</keyword>
<dbReference type="GO" id="GO:0005739">
    <property type="term" value="C:mitochondrion"/>
    <property type="evidence" value="ECO:0007669"/>
    <property type="project" value="UniProtKB-SubCell"/>
</dbReference>
<keyword evidence="13" id="KW-1185">Reference proteome</keyword>
<evidence type="ECO:0000256" key="2">
    <source>
        <dbReference type="ARBA" id="ARBA00004173"/>
    </source>
</evidence>
<evidence type="ECO:0000256" key="3">
    <source>
        <dbReference type="ARBA" id="ARBA00006924"/>
    </source>
</evidence>
<evidence type="ECO:0000256" key="4">
    <source>
        <dbReference type="ARBA" id="ARBA00022679"/>
    </source>
</evidence>
<dbReference type="SUPFAM" id="SSF52467">
    <property type="entry name" value="DHS-like NAD/FAD-binding domain"/>
    <property type="match status" value="1"/>
</dbReference>
<dbReference type="Proteomes" id="UP001050691">
    <property type="component" value="Unassembled WGS sequence"/>
</dbReference>
<evidence type="ECO:0000256" key="7">
    <source>
        <dbReference type="ARBA" id="ARBA00023027"/>
    </source>
</evidence>
<feature type="binding site" evidence="9">
    <location>
        <position position="110"/>
    </location>
    <ligand>
        <name>Zn(2+)</name>
        <dbReference type="ChEBI" id="CHEBI:29105"/>
    </ligand>
</feature>
<name>A0AAV5AJR5_9AGAM</name>
<dbReference type="PROSITE" id="PS50305">
    <property type="entry name" value="SIRTUIN"/>
    <property type="match status" value="1"/>
</dbReference>
<feature type="domain" description="Deacetylase sirtuin-type" evidence="11">
    <location>
        <begin position="1"/>
        <end position="232"/>
    </location>
</feature>
<feature type="region of interest" description="Disordered" evidence="10">
    <location>
        <begin position="282"/>
        <end position="355"/>
    </location>
</feature>
<evidence type="ECO:0000259" key="11">
    <source>
        <dbReference type="PROSITE" id="PS50305"/>
    </source>
</evidence>
<dbReference type="InterPro" id="IPR029035">
    <property type="entry name" value="DHS-like_NAD/FAD-binding_dom"/>
</dbReference>
<feature type="compositionally biased region" description="Basic and acidic residues" evidence="10">
    <location>
        <begin position="306"/>
        <end position="329"/>
    </location>
</feature>
<evidence type="ECO:0000256" key="8">
    <source>
        <dbReference type="ARBA" id="ARBA00023128"/>
    </source>
</evidence>
<dbReference type="InterPro" id="IPR050134">
    <property type="entry name" value="NAD-dep_sirtuin_deacylases"/>
</dbReference>
<keyword evidence="6 9" id="KW-0862">Zinc</keyword>
<evidence type="ECO:0000256" key="6">
    <source>
        <dbReference type="ARBA" id="ARBA00022833"/>
    </source>
</evidence>
<feature type="compositionally biased region" description="Polar residues" evidence="10">
    <location>
        <begin position="287"/>
        <end position="296"/>
    </location>
</feature>
<comment type="subcellular location">
    <subcellularLocation>
        <location evidence="2">Mitochondrion</location>
    </subcellularLocation>
</comment>
<dbReference type="InterPro" id="IPR026591">
    <property type="entry name" value="Sirtuin_cat_small_dom_sf"/>
</dbReference>
<dbReference type="InterPro" id="IPR026590">
    <property type="entry name" value="Ssirtuin_cat_dom"/>
</dbReference>
<sequence length="355" mass="39721">MLLIYGNEPDFSHSTLGLYANLARLKLPYPEAVFDIKYFKSNPLPFYTLAHELAPGRYRPTKTHSFIRLLHEKKYLHTCFTQNIDTLERRAGIPADRIIEAHGSFATQRCIKCKHPFDDIEMKRMIREKEVPKCKRCGGLVKPDIVFFGEALPAEFHKSIYNLASADLLFIMGTSLTVYPFAGLTQLVRKSCPRVLINLDPVGDIGSRIDDVLLLGKCDKMVEDLCKLLGWEKELEDLWAETVNSLDSEEIKVDPPAPTIEEEVKKLTDEVEETLKISEELRGEVQKLTQPSSSKTPFGASGDASKVVKEESDSSESRPGAKKETKESTEGEGLAKAVNVEDKESTKEAGDVGKT</sequence>
<dbReference type="PANTHER" id="PTHR11085">
    <property type="entry name" value="NAD-DEPENDENT PROTEIN DEACYLASE SIRTUIN-5, MITOCHONDRIAL-RELATED"/>
    <property type="match status" value="1"/>
</dbReference>
<feature type="binding site" evidence="9">
    <location>
        <position position="137"/>
    </location>
    <ligand>
        <name>Zn(2+)</name>
        <dbReference type="ChEBI" id="CHEBI:29105"/>
    </ligand>
</feature>
<protein>
    <recommendedName>
        <fullName evidence="11">Deacetylase sirtuin-type domain-containing protein</fullName>
    </recommendedName>
</protein>
<dbReference type="GO" id="GO:0005634">
    <property type="term" value="C:nucleus"/>
    <property type="evidence" value="ECO:0007669"/>
    <property type="project" value="TreeGrafter"/>
</dbReference>
<evidence type="ECO:0000256" key="10">
    <source>
        <dbReference type="SAM" id="MobiDB-lite"/>
    </source>
</evidence>
<dbReference type="PANTHER" id="PTHR11085:SF6">
    <property type="entry name" value="NAD-DEPENDENT PROTEIN DEACETYLASE SIRTUIN-2"/>
    <property type="match status" value="1"/>
</dbReference>
<feature type="binding site" evidence="9">
    <location>
        <position position="134"/>
    </location>
    <ligand>
        <name>Zn(2+)</name>
        <dbReference type="ChEBI" id="CHEBI:29105"/>
    </ligand>
</feature>
<dbReference type="Gene3D" id="3.30.1600.10">
    <property type="entry name" value="SIR2/SIRT2 'Small Domain"/>
    <property type="match status" value="1"/>
</dbReference>
<evidence type="ECO:0000256" key="1">
    <source>
        <dbReference type="ARBA" id="ARBA00001947"/>
    </source>
</evidence>
<keyword evidence="5 9" id="KW-0479">Metal-binding</keyword>
<organism evidence="12 13">
    <name type="scientific">Clathrus columnatus</name>
    <dbReference type="NCBI Taxonomy" id="1419009"/>
    <lineage>
        <taxon>Eukaryota</taxon>
        <taxon>Fungi</taxon>
        <taxon>Dikarya</taxon>
        <taxon>Basidiomycota</taxon>
        <taxon>Agaricomycotina</taxon>
        <taxon>Agaricomycetes</taxon>
        <taxon>Phallomycetidae</taxon>
        <taxon>Phallales</taxon>
        <taxon>Clathraceae</taxon>
        <taxon>Clathrus</taxon>
    </lineage>
</organism>
<reference evidence="12" key="1">
    <citation type="submission" date="2021-10" db="EMBL/GenBank/DDBJ databases">
        <title>De novo Genome Assembly of Clathrus columnatus (Basidiomycota, Fungi) Using Illumina and Nanopore Sequence Data.</title>
        <authorList>
            <person name="Ogiso-Tanaka E."/>
            <person name="Itagaki H."/>
            <person name="Hosoya T."/>
            <person name="Hosaka K."/>
        </authorList>
    </citation>
    <scope>NUCLEOTIDE SEQUENCE</scope>
    <source>
        <strain evidence="12">MO-923</strain>
    </source>
</reference>
<dbReference type="AlphaFoldDB" id="A0AAV5AJR5"/>